<evidence type="ECO:0000313" key="2">
    <source>
        <dbReference type="Proteomes" id="UP000807469"/>
    </source>
</evidence>
<proteinExistence type="predicted"/>
<organism evidence="1 2">
    <name type="scientific">Pholiota conissans</name>
    <dbReference type="NCBI Taxonomy" id="109636"/>
    <lineage>
        <taxon>Eukaryota</taxon>
        <taxon>Fungi</taxon>
        <taxon>Dikarya</taxon>
        <taxon>Basidiomycota</taxon>
        <taxon>Agaricomycotina</taxon>
        <taxon>Agaricomycetes</taxon>
        <taxon>Agaricomycetidae</taxon>
        <taxon>Agaricales</taxon>
        <taxon>Agaricineae</taxon>
        <taxon>Strophariaceae</taxon>
        <taxon>Pholiota</taxon>
    </lineage>
</organism>
<name>A0A9P6CNR1_9AGAR</name>
<protein>
    <recommendedName>
        <fullName evidence="3">F-box domain-containing protein</fullName>
    </recommendedName>
</protein>
<dbReference type="Gene3D" id="3.80.10.10">
    <property type="entry name" value="Ribonuclease Inhibitor"/>
    <property type="match status" value="1"/>
</dbReference>
<comment type="caution">
    <text evidence="1">The sequence shown here is derived from an EMBL/GenBank/DDBJ whole genome shotgun (WGS) entry which is preliminary data.</text>
</comment>
<gene>
    <name evidence="1" type="ORF">BDN70DRAFT_925004</name>
</gene>
<dbReference type="OrthoDB" id="3365698at2759"/>
<dbReference type="InterPro" id="IPR032675">
    <property type="entry name" value="LRR_dom_sf"/>
</dbReference>
<evidence type="ECO:0000313" key="1">
    <source>
        <dbReference type="EMBL" id="KAF9473781.1"/>
    </source>
</evidence>
<evidence type="ECO:0008006" key="3">
    <source>
        <dbReference type="Google" id="ProtNLM"/>
    </source>
</evidence>
<reference evidence="1" key="1">
    <citation type="submission" date="2020-11" db="EMBL/GenBank/DDBJ databases">
        <authorList>
            <consortium name="DOE Joint Genome Institute"/>
            <person name="Ahrendt S."/>
            <person name="Riley R."/>
            <person name="Andreopoulos W."/>
            <person name="Labutti K."/>
            <person name="Pangilinan J."/>
            <person name="Ruiz-Duenas F.J."/>
            <person name="Barrasa J.M."/>
            <person name="Sanchez-Garcia M."/>
            <person name="Camarero S."/>
            <person name="Miyauchi S."/>
            <person name="Serrano A."/>
            <person name="Linde D."/>
            <person name="Babiker R."/>
            <person name="Drula E."/>
            <person name="Ayuso-Fernandez I."/>
            <person name="Pacheco R."/>
            <person name="Padilla G."/>
            <person name="Ferreira P."/>
            <person name="Barriuso J."/>
            <person name="Kellner H."/>
            <person name="Castanera R."/>
            <person name="Alfaro M."/>
            <person name="Ramirez L."/>
            <person name="Pisabarro A.G."/>
            <person name="Kuo A."/>
            <person name="Tritt A."/>
            <person name="Lipzen A."/>
            <person name="He G."/>
            <person name="Yan M."/>
            <person name="Ng V."/>
            <person name="Cullen D."/>
            <person name="Martin F."/>
            <person name="Rosso M.-N."/>
            <person name="Henrissat B."/>
            <person name="Hibbett D."/>
            <person name="Martinez A.T."/>
            <person name="Grigoriev I.V."/>
        </authorList>
    </citation>
    <scope>NUCLEOTIDE SEQUENCE</scope>
    <source>
        <strain evidence="1">CIRM-BRFM 674</strain>
    </source>
</reference>
<dbReference type="EMBL" id="MU155417">
    <property type="protein sequence ID" value="KAF9473781.1"/>
    <property type="molecule type" value="Genomic_DNA"/>
</dbReference>
<keyword evidence="2" id="KW-1185">Reference proteome</keyword>
<dbReference type="AlphaFoldDB" id="A0A9P6CNR1"/>
<sequence>MRTLLPEICDIIFAYCSFTECGLPCASADDESLDRVAPLVLTRVCRRWRTLVVGNPTLWTRVHVRPCALDPIRVRLWLARSAALPLQVTICHEFVRNQAWDASSINTMTVSLVQELLPHLHRIQVLRTQLAFDTLPTLVNADGLINMRLLEQLDLLIDEPNGIFVPYPGMLLAPKLKDIRVRDITLLLRVFSDRALRTIESLTIEGCTVWMYPDFFPHLLSTCAQLRTCNLTFPNSLFFPSMQTIELPALISLSLEWPYLFDPTILFGALRAPNLHSLRLVHQTRQLGLPANLLASLRPLAQSTPALRDLTVEGCSLIAPNEAYALLAECRALERLSILHCRRSDRFLAPLTPPQPAPSGSDSEWVCPHLTYVELGGLQDADVRHVVSFARSRAEREDEPRRGGGTYLKELALQTELYSLPRQARLVMLSGLLDIRRRVDIECAFERKRSHKNTNNATHEGRVEKQCSP</sequence>
<accession>A0A9P6CNR1</accession>
<dbReference type="Proteomes" id="UP000807469">
    <property type="component" value="Unassembled WGS sequence"/>
</dbReference>
<dbReference type="SUPFAM" id="SSF52047">
    <property type="entry name" value="RNI-like"/>
    <property type="match status" value="1"/>
</dbReference>